<dbReference type="Proteomes" id="UP000310200">
    <property type="component" value="Unassembled WGS sequence"/>
</dbReference>
<evidence type="ECO:0000313" key="2">
    <source>
        <dbReference type="EMBL" id="TGZ57147.1"/>
    </source>
</evidence>
<keyword evidence="3" id="KW-1185">Reference proteome</keyword>
<proteinExistence type="predicted"/>
<dbReference type="GO" id="GO:0046856">
    <property type="term" value="P:phosphatidylinositol dephosphorylation"/>
    <property type="evidence" value="ECO:0007669"/>
    <property type="project" value="InterPro"/>
</dbReference>
<sequence length="333" mass="39020">MLEELYEDHGDTLALQYGGSQLVHRIKTYRKTAPWTSQGNDIMQTLSRYYSNTFSDQEKQHTINLFLGLFIPEESKPPIWEILTDYYLHHLPVCHYSRKRNGEINLTQWWDKSVLKCLPYALDEVTKSCSEMIQGNDIMQTLSRYYSNTFSDQEKQHTINLFLGLFIPEESKPPIWEILTDYYLHHLPVCHYSRKRNGEINLTQWWDKSVLKCLPYALDEVTKSCSEMIQVQNSIEEMIDVYYDYHRFVLIGRNATYSIDHTKLRSKLIQQAFHEPTAPVITLPSVKDATISIYKQYVKRAIVGDMIPNPNDMNLYEAYASQYKLLMKPACSG</sequence>
<dbReference type="EMBL" id="QBLH01000200">
    <property type="protein sequence ID" value="TGZ57147.1"/>
    <property type="molecule type" value="Genomic_DNA"/>
</dbReference>
<dbReference type="PANTHER" id="PTHR45738:SF5">
    <property type="entry name" value="POLYPHOSPHOINOSITIDE PHOSPHATASE"/>
    <property type="match status" value="1"/>
</dbReference>
<protein>
    <submittedName>
        <fullName evidence="2">Uncharacterized protein</fullName>
    </submittedName>
</protein>
<organism evidence="2 3">
    <name type="scientific">Temnothorax longispinosus</name>
    <dbReference type="NCBI Taxonomy" id="300112"/>
    <lineage>
        <taxon>Eukaryota</taxon>
        <taxon>Metazoa</taxon>
        <taxon>Ecdysozoa</taxon>
        <taxon>Arthropoda</taxon>
        <taxon>Hexapoda</taxon>
        <taxon>Insecta</taxon>
        <taxon>Pterygota</taxon>
        <taxon>Neoptera</taxon>
        <taxon>Endopterygota</taxon>
        <taxon>Hymenoptera</taxon>
        <taxon>Apocrita</taxon>
        <taxon>Aculeata</taxon>
        <taxon>Formicoidea</taxon>
        <taxon>Formicidae</taxon>
        <taxon>Myrmicinae</taxon>
        <taxon>Temnothorax</taxon>
    </lineage>
</organism>
<comment type="caution">
    <text evidence="2">The sequence shown here is derived from an EMBL/GenBank/DDBJ whole genome shotgun (WGS) entry which is preliminary data.</text>
</comment>
<name>A0A4S2L9Z0_9HYME</name>
<evidence type="ECO:0000256" key="1">
    <source>
        <dbReference type="ARBA" id="ARBA00022801"/>
    </source>
</evidence>
<dbReference type="GO" id="GO:0043813">
    <property type="term" value="F:phosphatidylinositol-3,5-bisphosphate 5-phosphatase activity"/>
    <property type="evidence" value="ECO:0007669"/>
    <property type="project" value="InterPro"/>
</dbReference>
<evidence type="ECO:0000313" key="3">
    <source>
        <dbReference type="Proteomes" id="UP000310200"/>
    </source>
</evidence>
<dbReference type="InterPro" id="IPR043573">
    <property type="entry name" value="Fig4-like"/>
</dbReference>
<dbReference type="PANTHER" id="PTHR45738">
    <property type="entry name" value="POLYPHOSPHOINOSITIDE PHOSPHATASE"/>
    <property type="match status" value="1"/>
</dbReference>
<keyword evidence="1" id="KW-0378">Hydrolase</keyword>
<accession>A0A4S2L9Z0</accession>
<reference evidence="2 3" key="1">
    <citation type="journal article" date="2019" name="Philos. Trans. R. Soc. Lond., B, Biol. Sci.">
        <title>Ant behaviour and brain gene expression of defending hosts depend on the ecological success of the intruding social parasite.</title>
        <authorList>
            <person name="Kaur R."/>
            <person name="Stoldt M."/>
            <person name="Jongepier E."/>
            <person name="Feldmeyer B."/>
            <person name="Menzel F."/>
            <person name="Bornberg-Bauer E."/>
            <person name="Foitzik S."/>
        </authorList>
    </citation>
    <scope>NUCLEOTIDE SEQUENCE [LARGE SCALE GENOMIC DNA]</scope>
    <source>
        <tissue evidence="2">Whole body</tissue>
    </source>
</reference>
<dbReference type="STRING" id="300112.A0A4S2L9Z0"/>
<gene>
    <name evidence="2" type="ORF">DBV15_10556</name>
</gene>
<dbReference type="AlphaFoldDB" id="A0A4S2L9Z0"/>